<evidence type="ECO:0000313" key="4">
    <source>
        <dbReference type="Proteomes" id="UP000298213"/>
    </source>
</evidence>
<dbReference type="Pfam" id="PF13471">
    <property type="entry name" value="Transglut_core3"/>
    <property type="match status" value="1"/>
</dbReference>
<keyword evidence="1" id="KW-0472">Membrane</keyword>
<dbReference type="EMBL" id="SPDV01000035">
    <property type="protein sequence ID" value="TFI57220.1"/>
    <property type="molecule type" value="Genomic_DNA"/>
</dbReference>
<keyword evidence="1" id="KW-0812">Transmembrane</keyword>
<dbReference type="OrthoDB" id="3790432at2"/>
<organism evidence="3 4">
    <name type="scientific">Sphingomonas parva</name>
    <dbReference type="NCBI Taxonomy" id="2555898"/>
    <lineage>
        <taxon>Bacteria</taxon>
        <taxon>Pseudomonadati</taxon>
        <taxon>Pseudomonadota</taxon>
        <taxon>Alphaproteobacteria</taxon>
        <taxon>Sphingomonadales</taxon>
        <taxon>Sphingomonadaceae</taxon>
        <taxon>Sphingomonas</taxon>
    </lineage>
</organism>
<feature type="domain" description="Microcin J25-processing protein McjB C-terminal" evidence="2">
    <location>
        <begin position="28"/>
        <end position="136"/>
    </location>
</feature>
<dbReference type="InterPro" id="IPR032708">
    <property type="entry name" value="McjB_C"/>
</dbReference>
<name>A0A4Y8ZMK5_9SPHN</name>
<reference evidence="3 4" key="1">
    <citation type="submission" date="2019-03" db="EMBL/GenBank/DDBJ databases">
        <title>Genome sequence of Sphingomonas sp. 17J27-24.</title>
        <authorList>
            <person name="Kim M."/>
            <person name="Maeng S."/>
            <person name="Sathiyaraj S."/>
        </authorList>
    </citation>
    <scope>NUCLEOTIDE SEQUENCE [LARGE SCALE GENOMIC DNA]</scope>
    <source>
        <strain evidence="3 4">17J27-24</strain>
    </source>
</reference>
<dbReference type="RefSeq" id="WP_135088679.1">
    <property type="nucleotide sequence ID" value="NZ_SPDV01000035.1"/>
</dbReference>
<dbReference type="InterPro" id="IPR053521">
    <property type="entry name" value="McjB-like"/>
</dbReference>
<evidence type="ECO:0000256" key="1">
    <source>
        <dbReference type="SAM" id="Phobius"/>
    </source>
</evidence>
<accession>A0A4Y8ZMK5</accession>
<comment type="caution">
    <text evidence="3">The sequence shown here is derived from an EMBL/GenBank/DDBJ whole genome shotgun (WGS) entry which is preliminary data.</text>
</comment>
<dbReference type="Proteomes" id="UP000298213">
    <property type="component" value="Unassembled WGS sequence"/>
</dbReference>
<sequence>MGPSAPSVRRRQPIGWRGLLLLGEAVVAVALASLSVRLLPFRRVVADRAPRPVRAAATIDLRRLRWAVDAAARRVPWRAVCFQRAVALRAMLRRRGIASVLHYGIAHEGPDRLKAHVWLSVAGQVVIGGEAAARFACVGSFPDGDV</sequence>
<keyword evidence="4" id="KW-1185">Reference proteome</keyword>
<protein>
    <submittedName>
        <fullName evidence="3">Lasso peptide biosynthesis B2 protein</fullName>
    </submittedName>
</protein>
<dbReference type="AlphaFoldDB" id="A0A4Y8ZMK5"/>
<evidence type="ECO:0000313" key="3">
    <source>
        <dbReference type="EMBL" id="TFI57220.1"/>
    </source>
</evidence>
<feature type="transmembrane region" description="Helical" evidence="1">
    <location>
        <begin position="20"/>
        <end position="39"/>
    </location>
</feature>
<gene>
    <name evidence="3" type="ORF">E2493_16050</name>
</gene>
<keyword evidence="1" id="KW-1133">Transmembrane helix</keyword>
<proteinExistence type="predicted"/>
<dbReference type="NCBIfam" id="NF033537">
    <property type="entry name" value="lasso_biosyn_B2"/>
    <property type="match status" value="1"/>
</dbReference>
<evidence type="ECO:0000259" key="2">
    <source>
        <dbReference type="Pfam" id="PF13471"/>
    </source>
</evidence>